<evidence type="ECO:0000259" key="2">
    <source>
        <dbReference type="Pfam" id="PF06251"/>
    </source>
</evidence>
<proteinExistence type="predicted"/>
<evidence type="ECO:0000259" key="3">
    <source>
        <dbReference type="Pfam" id="PF20616"/>
    </source>
</evidence>
<dbReference type="InterPro" id="IPR046459">
    <property type="entry name" value="Caps_syn_GfcC_N"/>
</dbReference>
<reference evidence="4 5" key="1">
    <citation type="journal article" date="2019" name="Int. J. Syst. Evol. Microbiol.">
        <title>The Global Catalogue of Microorganisms (GCM) 10K type strain sequencing project: providing services to taxonomists for standard genome sequencing and annotation.</title>
        <authorList>
            <consortium name="The Broad Institute Genomics Platform"/>
            <consortium name="The Broad Institute Genome Sequencing Center for Infectious Disease"/>
            <person name="Wu L."/>
            <person name="Ma J."/>
        </authorList>
    </citation>
    <scope>NUCLEOTIDE SEQUENCE [LARGE SCALE GENOMIC DNA]</scope>
    <source>
        <strain evidence="4 5">JCM 14331</strain>
    </source>
</reference>
<gene>
    <name evidence="4" type="ORF">GCM10009098_02770</name>
</gene>
<dbReference type="InterPro" id="IPR010425">
    <property type="entry name" value="Caps_synth_GfcC-like_C"/>
</dbReference>
<sequence length="243" mass="26875">MSKAMIAAAALLLCCGVSHAEVNVDINGQRYSYTDNPRLAEVLKPHALQQNWYWSAAALYRTDTQRAEKLRQQLLALATELAQQSDDAQLRDSLALLQAQVNQWQLADRVNMRVDYDAATVVPALNPRFDTGSYRLVLQRRPNTVFVGGAVRREVSVPHLGASDVAAYTASIKMTPGADSEQLAIVQPDGRVIKAGISYFNRSNTEAMPGAQLLVLFTEPMLDQRFSTLNTLLQQLAVHRILP</sequence>
<dbReference type="Gene3D" id="3.10.560.10">
    <property type="entry name" value="Outer membrane lipoprotein wza domain like"/>
    <property type="match status" value="1"/>
</dbReference>
<protein>
    <submittedName>
        <fullName evidence="4">Uncharacterized protein</fullName>
    </submittedName>
</protein>
<dbReference type="Pfam" id="PF20616">
    <property type="entry name" value="Caps_syn_GfcC_N"/>
    <property type="match status" value="1"/>
</dbReference>
<dbReference type="RefSeq" id="WP_226765791.1">
    <property type="nucleotide sequence ID" value="NZ_BAAAEO010000001.1"/>
</dbReference>
<dbReference type="EMBL" id="BAAAEO010000001">
    <property type="protein sequence ID" value="GAA0538696.1"/>
    <property type="molecule type" value="Genomic_DNA"/>
</dbReference>
<feature type="domain" description="Capsule biosynthesis GfcC-like N-terminal" evidence="3">
    <location>
        <begin position="22"/>
        <end position="139"/>
    </location>
</feature>
<organism evidence="4 5">
    <name type="scientific">Rheinheimera aquimaris</name>
    <dbReference type="NCBI Taxonomy" id="412437"/>
    <lineage>
        <taxon>Bacteria</taxon>
        <taxon>Pseudomonadati</taxon>
        <taxon>Pseudomonadota</taxon>
        <taxon>Gammaproteobacteria</taxon>
        <taxon>Chromatiales</taxon>
        <taxon>Chromatiaceae</taxon>
        <taxon>Rheinheimera</taxon>
    </lineage>
</organism>
<dbReference type="Proteomes" id="UP001501169">
    <property type="component" value="Unassembled WGS sequence"/>
</dbReference>
<feature type="domain" description="Capsule biosynthesis GfcC-like C-terminal" evidence="2">
    <location>
        <begin position="155"/>
        <end position="241"/>
    </location>
</feature>
<feature type="chain" id="PRO_5046254458" evidence="1">
    <location>
        <begin position="21"/>
        <end position="243"/>
    </location>
</feature>
<evidence type="ECO:0000313" key="5">
    <source>
        <dbReference type="Proteomes" id="UP001501169"/>
    </source>
</evidence>
<feature type="signal peptide" evidence="1">
    <location>
        <begin position="1"/>
        <end position="20"/>
    </location>
</feature>
<evidence type="ECO:0000256" key="1">
    <source>
        <dbReference type="SAM" id="SignalP"/>
    </source>
</evidence>
<name>A0ABN1DAS1_9GAMM</name>
<dbReference type="Pfam" id="PF06251">
    <property type="entry name" value="Caps_syn_GfcC_C"/>
    <property type="match status" value="1"/>
</dbReference>
<accession>A0ABN1DAS1</accession>
<keyword evidence="5" id="KW-1185">Reference proteome</keyword>
<evidence type="ECO:0000313" key="4">
    <source>
        <dbReference type="EMBL" id="GAA0538696.1"/>
    </source>
</evidence>
<comment type="caution">
    <text evidence="4">The sequence shown here is derived from an EMBL/GenBank/DDBJ whole genome shotgun (WGS) entry which is preliminary data.</text>
</comment>
<keyword evidence="1" id="KW-0732">Signal</keyword>